<dbReference type="Pfam" id="PF01590">
    <property type="entry name" value="GAF"/>
    <property type="match status" value="1"/>
</dbReference>
<dbReference type="SMART" id="SM00065">
    <property type="entry name" value="GAF"/>
    <property type="match status" value="1"/>
</dbReference>
<comment type="caution">
    <text evidence="2">The sequence shown here is derived from an EMBL/GenBank/DDBJ whole genome shotgun (WGS) entry which is preliminary data.</text>
</comment>
<evidence type="ECO:0000313" key="3">
    <source>
        <dbReference type="Proteomes" id="UP000663814"/>
    </source>
</evidence>
<protein>
    <submittedName>
        <fullName evidence="2">GAF domain-containing protein</fullName>
    </submittedName>
</protein>
<keyword evidence="3" id="KW-1185">Reference proteome</keyword>
<dbReference type="RefSeq" id="WP_205311976.1">
    <property type="nucleotide sequence ID" value="NZ_JAERPS020000006.1"/>
</dbReference>
<dbReference type="Proteomes" id="UP000663814">
    <property type="component" value="Unassembled WGS sequence"/>
</dbReference>
<gene>
    <name evidence="2" type="ORF">I4W93_016980</name>
</gene>
<reference evidence="2 3" key="1">
    <citation type="submission" date="2021-08" db="EMBL/GenBank/DDBJ databases">
        <title>Rheinheimera aquimaris sp. nov., isolated from seawater of the East Sea in Korea.</title>
        <authorList>
            <person name="Kim K.H."/>
            <person name="Wenting R."/>
            <person name="Kim K.R."/>
            <person name="Jeon C.O."/>
        </authorList>
    </citation>
    <scope>NUCLEOTIDE SEQUENCE [LARGE SCALE GENOMIC DNA]</scope>
    <source>
        <strain evidence="2 3">MA-13</strain>
    </source>
</reference>
<dbReference type="Gene3D" id="3.30.450.40">
    <property type="match status" value="1"/>
</dbReference>
<feature type="domain" description="GAF" evidence="1">
    <location>
        <begin position="19"/>
        <end position="166"/>
    </location>
</feature>
<dbReference type="SUPFAM" id="SSF55781">
    <property type="entry name" value="GAF domain-like"/>
    <property type="match status" value="1"/>
</dbReference>
<sequence>MPTSFALPLAELTARLTTGNISMHDATMSLLQSCLDVLQVQRASVWLSTDDDLLSCRMLLDKTDGMAQEPLMIDRWSFPGYFRTLDQKGIICAADAYNDAATKELYDAFLRPLEIRSLLDVPLLQDNKLIGIICCEHTKVIKHWTEEEIQFVTALSRLYQPLYASQP</sequence>
<organism evidence="2 3">
    <name type="scientific">Rheinheimera maricola</name>
    <dbReference type="NCBI Taxonomy" id="2793282"/>
    <lineage>
        <taxon>Bacteria</taxon>
        <taxon>Pseudomonadati</taxon>
        <taxon>Pseudomonadota</taxon>
        <taxon>Gammaproteobacteria</taxon>
        <taxon>Chromatiales</taxon>
        <taxon>Chromatiaceae</taxon>
        <taxon>Rheinheimera</taxon>
    </lineage>
</organism>
<dbReference type="EMBL" id="JAERPS020000006">
    <property type="protein sequence ID" value="MBZ9613288.1"/>
    <property type="molecule type" value="Genomic_DNA"/>
</dbReference>
<accession>A0ABS7XF27</accession>
<evidence type="ECO:0000259" key="1">
    <source>
        <dbReference type="SMART" id="SM00065"/>
    </source>
</evidence>
<name>A0ABS7XF27_9GAMM</name>
<evidence type="ECO:0000313" key="2">
    <source>
        <dbReference type="EMBL" id="MBZ9613288.1"/>
    </source>
</evidence>
<proteinExistence type="predicted"/>
<dbReference type="InterPro" id="IPR029016">
    <property type="entry name" value="GAF-like_dom_sf"/>
</dbReference>
<dbReference type="InterPro" id="IPR003018">
    <property type="entry name" value="GAF"/>
</dbReference>